<feature type="transmembrane region" description="Helical" evidence="1">
    <location>
        <begin position="57"/>
        <end position="78"/>
    </location>
</feature>
<organism evidence="2 3">
    <name type="scientific">Eimeria praecox</name>
    <dbReference type="NCBI Taxonomy" id="51316"/>
    <lineage>
        <taxon>Eukaryota</taxon>
        <taxon>Sar</taxon>
        <taxon>Alveolata</taxon>
        <taxon>Apicomplexa</taxon>
        <taxon>Conoidasida</taxon>
        <taxon>Coccidia</taxon>
        <taxon>Eucoccidiorida</taxon>
        <taxon>Eimeriorina</taxon>
        <taxon>Eimeriidae</taxon>
        <taxon>Eimeria</taxon>
    </lineage>
</organism>
<evidence type="ECO:0000313" key="2">
    <source>
        <dbReference type="EMBL" id="CDI86129.1"/>
    </source>
</evidence>
<dbReference type="AlphaFoldDB" id="U6H608"/>
<dbReference type="EMBL" id="HG694862">
    <property type="protein sequence ID" value="CDI86129.1"/>
    <property type="molecule type" value="Genomic_DNA"/>
</dbReference>
<evidence type="ECO:0000256" key="1">
    <source>
        <dbReference type="SAM" id="Phobius"/>
    </source>
</evidence>
<keyword evidence="1" id="KW-0812">Transmembrane</keyword>
<gene>
    <name evidence="2" type="ORF">EPH_0067600</name>
</gene>
<keyword evidence="1" id="KW-1133">Transmembrane helix</keyword>
<keyword evidence="3" id="KW-1185">Reference proteome</keyword>
<dbReference type="Proteomes" id="UP000018201">
    <property type="component" value="Unassembled WGS sequence"/>
</dbReference>
<reference evidence="2" key="2">
    <citation type="submission" date="2013-10" db="EMBL/GenBank/DDBJ databases">
        <authorList>
            <person name="Aslett M."/>
        </authorList>
    </citation>
    <scope>NUCLEOTIDE SEQUENCE [LARGE SCALE GENOMIC DNA]</scope>
    <source>
        <strain evidence="2">Houghton</strain>
    </source>
</reference>
<proteinExistence type="predicted"/>
<name>U6H608_9EIME</name>
<accession>U6H608</accession>
<evidence type="ECO:0000313" key="3">
    <source>
        <dbReference type="Proteomes" id="UP000018201"/>
    </source>
</evidence>
<keyword evidence="1" id="KW-0472">Membrane</keyword>
<reference evidence="2" key="1">
    <citation type="submission" date="2013-10" db="EMBL/GenBank/DDBJ databases">
        <title>Genomic analysis of the causative agents of coccidiosis in chickens.</title>
        <authorList>
            <person name="Reid A.J."/>
            <person name="Blake D."/>
            <person name="Billington K."/>
            <person name="Browne H."/>
            <person name="Dunn M."/>
            <person name="Hung S."/>
            <person name="Kawahara F."/>
            <person name="Miranda-Saavedra D."/>
            <person name="Mourier T."/>
            <person name="Nagra H."/>
            <person name="Otto T.D."/>
            <person name="Rawlings N."/>
            <person name="Sanchez A."/>
            <person name="Sanders M."/>
            <person name="Subramaniam C."/>
            <person name="Tay Y."/>
            <person name="Dear P."/>
            <person name="Doerig C."/>
            <person name="Gruber A."/>
            <person name="Parkinson J."/>
            <person name="Shirley M."/>
            <person name="Wan K.L."/>
            <person name="Berriman M."/>
            <person name="Tomley F."/>
            <person name="Pain A."/>
        </authorList>
    </citation>
    <scope>NUCLEOTIDE SEQUENCE [LARGE SCALE GENOMIC DNA]</scope>
    <source>
        <strain evidence="2">Houghton</strain>
    </source>
</reference>
<dbReference type="OrthoDB" id="354336at2759"/>
<sequence length="113" mass="13048">MSCKKPIVDVILWGCMQSNVAEILDELVFGDVMPQQRDADIVLENVSPMLEVLFEELFFVAILLLVWYVVFVVLLQCLTKKKMLLKQQQQQQQQKHRVLGDAYILKISLRPAS</sequence>
<dbReference type="VEuPathDB" id="ToxoDB:EPH_0067600"/>
<protein>
    <submittedName>
        <fullName evidence="2">Uncharacterized protein</fullName>
    </submittedName>
</protein>